<dbReference type="InterPro" id="IPR018728">
    <property type="entry name" value="DUF2268"/>
</dbReference>
<protein>
    <recommendedName>
        <fullName evidence="1">DUF2268 domain-containing protein</fullName>
    </recommendedName>
</protein>
<dbReference type="OrthoDB" id="2449457at2"/>
<name>A0A2W0HVJ4_9BACI</name>
<accession>A0A2W0HVJ4</accession>
<dbReference type="EMBL" id="PDOF01000001">
    <property type="protein sequence ID" value="PYZ97708.1"/>
    <property type="molecule type" value="Genomic_DNA"/>
</dbReference>
<gene>
    <name evidence="2" type="ORF">CR205_03690</name>
</gene>
<proteinExistence type="predicted"/>
<organism evidence="2 3">
    <name type="scientific">Alteribacter lacisalsi</name>
    <dbReference type="NCBI Taxonomy" id="2045244"/>
    <lineage>
        <taxon>Bacteria</taxon>
        <taxon>Bacillati</taxon>
        <taxon>Bacillota</taxon>
        <taxon>Bacilli</taxon>
        <taxon>Bacillales</taxon>
        <taxon>Bacillaceae</taxon>
        <taxon>Alteribacter</taxon>
    </lineage>
</organism>
<feature type="domain" description="DUF2268" evidence="1">
    <location>
        <begin position="83"/>
        <end position="272"/>
    </location>
</feature>
<dbReference type="Proteomes" id="UP000248066">
    <property type="component" value="Unassembled WGS sequence"/>
</dbReference>
<dbReference type="RefSeq" id="WP_110517063.1">
    <property type="nucleotide sequence ID" value="NZ_PDOF01000001.1"/>
</dbReference>
<sequence length="278" mass="32459">MGIILNDDQFRSYIEKLGELPSEWTLRHQAETVCEPMLTHFDRRNRPHLMEWHHYLLDQGLRHPDGDWSGFTETLLENGALTALREHYAKFRGYWNGPDVPVYLLPIDLENKTLLRRLNRKNGITFPECVVLFIDENLPVSSMKALLTHEYNHVCRLALQNNDDSTVTLQESMIMEGLAEAAVRKALGPEELAPWTKLHSKEKSFEWWDNVLRHERLLKNRRRHNVFMYGNDGLPPMIGYAAGYHLVYDWIDQTPELSGRKRLGTPAEEILKESGWPF</sequence>
<comment type="caution">
    <text evidence="2">The sequence shown here is derived from an EMBL/GenBank/DDBJ whole genome shotgun (WGS) entry which is preliminary data.</text>
</comment>
<evidence type="ECO:0000259" key="1">
    <source>
        <dbReference type="Pfam" id="PF10026"/>
    </source>
</evidence>
<evidence type="ECO:0000313" key="3">
    <source>
        <dbReference type="Proteomes" id="UP000248066"/>
    </source>
</evidence>
<evidence type="ECO:0000313" key="2">
    <source>
        <dbReference type="EMBL" id="PYZ97708.1"/>
    </source>
</evidence>
<keyword evidence="3" id="KW-1185">Reference proteome</keyword>
<dbReference type="AlphaFoldDB" id="A0A2W0HVJ4"/>
<reference evidence="2 3" key="1">
    <citation type="submission" date="2017-10" db="EMBL/GenBank/DDBJ databases">
        <title>Bacillus sp. nov., a halophilic bacterium isolated from a Yangshapao Lake.</title>
        <authorList>
            <person name="Wang H."/>
        </authorList>
    </citation>
    <scope>NUCLEOTIDE SEQUENCE [LARGE SCALE GENOMIC DNA]</scope>
    <source>
        <strain evidence="2 3">YSP-3</strain>
    </source>
</reference>
<dbReference type="Pfam" id="PF10026">
    <property type="entry name" value="DUF2268"/>
    <property type="match status" value="1"/>
</dbReference>